<organism evidence="2 3">
    <name type="scientific">Meganyctiphanes norvegica</name>
    <name type="common">Northern krill</name>
    <name type="synonym">Thysanopoda norvegica</name>
    <dbReference type="NCBI Taxonomy" id="48144"/>
    <lineage>
        <taxon>Eukaryota</taxon>
        <taxon>Metazoa</taxon>
        <taxon>Ecdysozoa</taxon>
        <taxon>Arthropoda</taxon>
        <taxon>Crustacea</taxon>
        <taxon>Multicrustacea</taxon>
        <taxon>Malacostraca</taxon>
        <taxon>Eumalacostraca</taxon>
        <taxon>Eucarida</taxon>
        <taxon>Euphausiacea</taxon>
        <taxon>Euphausiidae</taxon>
        <taxon>Meganyctiphanes</taxon>
    </lineage>
</organism>
<evidence type="ECO:0000313" key="3">
    <source>
        <dbReference type="Proteomes" id="UP001497623"/>
    </source>
</evidence>
<comment type="caution">
    <text evidence="2">The sequence shown here is derived from an EMBL/GenBank/DDBJ whole genome shotgun (WGS) entry which is preliminary data.</text>
</comment>
<reference evidence="2 3" key="1">
    <citation type="submission" date="2024-05" db="EMBL/GenBank/DDBJ databases">
        <authorList>
            <person name="Wallberg A."/>
        </authorList>
    </citation>
    <scope>NUCLEOTIDE SEQUENCE [LARGE SCALE GENOMIC DNA]</scope>
</reference>
<keyword evidence="3" id="KW-1185">Reference proteome</keyword>
<evidence type="ECO:0000313" key="2">
    <source>
        <dbReference type="EMBL" id="CAL4214499.1"/>
    </source>
</evidence>
<gene>
    <name evidence="2" type="ORF">MNOR_LOCUS38614</name>
</gene>
<protein>
    <recommendedName>
        <fullName evidence="4">CST complex subunit CTC1</fullName>
    </recommendedName>
</protein>
<feature type="non-terminal residue" evidence="2">
    <location>
        <position position="1452"/>
    </location>
</feature>
<dbReference type="EMBL" id="CAXKWB010089934">
    <property type="protein sequence ID" value="CAL4214499.1"/>
    <property type="molecule type" value="Genomic_DNA"/>
</dbReference>
<sequence>MEPSIGNFVHLHLKKAINNGVGKWNVIFSAVQMPNENEEYRELFFYTDFNALKQAYTNINVNKQNINSAYNKTGTLNILAQSTKESSKSMNAIICANEFSENNVNKKSENVLQGNLLEHSLNFPGYLKSWPATLVPIFRDGSSDILEHILVKFSIGGFALETICDKGKKYVHNGVVKKCEVIKSNLKVKFDAHLNADGTRYLMDPIWIGTKPSLLEKSNCTKYFDIPAKYYGLLKNHQIIAMVEDTFVPLTLNWNKAAACYSSSDKNTVSTVIPNSLLTIQLLKTQGKCDVIWEVIFTIVHAIDEKCAADFINWPQSYMTYGDITSTIVFNSAKEKHTKTSKEENKASIIQTRLSSDNATKSKEQNNILDLLKNISLKNSKNINNLVHMVGAFASKSGCLGFIKAQEKVIVFHVDYLYQDGIKTNRNIKRGKGMACYGFPLDNQVSISNFCVTHIAVVAFCGKKPADMEIIIASWTKDFLPFQSRLTSSGRQESKSFQNVDLPKGQNSPKKSFSTTKPEENILMNDLQNSYAQLLQKLKILGLFINLDILQMAISSHQGLFYLTGTFDNFDGSLGILNASNKKIYFHKNNLYIKSERYTKHMHTKFFEKGKQLHSYSFPLANTKLVGGQLVTHYGIIVFGGKKPSFVNEIIHFWNENIMDIILKKSCGVKAKKIDSKENIAASDKNLQSAPKKECVKNVQEAKITRDINFNKNEKIDAMYFRTLMASGKISDDIECFTYNLDSFVLLQDSVCILETNREKIAFHLDDLYVNGEKTQKGVEEMKNAKCVEAYIFELITDKIMMDEYLLTHAAFCVCIIKKEACNSDLLGKPMKENHMKFNDNASKTDKTQNIAEKNKNSQSDADLSKKLFGENPPLTGKKCYESAEIIKDITGKVLKVMRNSILIQFSSNPIKVFEAVAQCSLSKVFLDGTIYGIDTEKKINLHLSDKKQLHGMVKKLDTSRNVGGTEVKYEMIVAWIGGKPGSKEFFHLLSKNEINQKQNQTQLSMKQSSRPIGSLEHEKCSTSNIDQLKNNQNMKKSFSSNIQTEHISTNKVVYASSFENKDFLFASANYAMNLTSINGYGLGASKMIAISSLHTVLIKRNSFYINQKKVKSNELLNNVVCVNTKLNAIIAPIPILSMCGNDITHQAIIAWQGKKPKLQDIAKHMPPVPTNLENLQIIKFVNKSTCISLYGTVNAFINRNSFYINGKKIQEDIHLSKLVLMEKRLCGLALPLETPVEKGAITITHESVITWQGIKPNTAVCNFHILNRENIDYLKMSNQLDFEKCKSMLVSEKNMNDIGGNKQKSNSCLTDFSKTILVETQSEIKENVSIIENVSGKVIKIMKKSVLIKFSNSRLNVFEAIAQCALSDIYLDGSRYGITTKEKIYSHLSNKKSLYGIVKKLYTSRSVESTDVNYKMIVGWIGYKPDTTDFCYERKGNQKQNQSNRSESSAS</sequence>
<feature type="region of interest" description="Disordered" evidence="1">
    <location>
        <begin position="490"/>
        <end position="516"/>
    </location>
</feature>
<evidence type="ECO:0000256" key="1">
    <source>
        <dbReference type="SAM" id="MobiDB-lite"/>
    </source>
</evidence>
<name>A0AAV2SQ79_MEGNR</name>
<accession>A0AAV2SQ79</accession>
<evidence type="ECO:0008006" key="4">
    <source>
        <dbReference type="Google" id="ProtNLM"/>
    </source>
</evidence>
<dbReference type="Proteomes" id="UP001497623">
    <property type="component" value="Unassembled WGS sequence"/>
</dbReference>
<proteinExistence type="predicted"/>